<feature type="transmembrane region" description="Helical" evidence="16">
    <location>
        <begin position="69"/>
        <end position="91"/>
    </location>
</feature>
<keyword evidence="8" id="KW-0819">tRNA processing</keyword>
<keyword evidence="12 16" id="KW-1133">Transmembrane helix</keyword>
<dbReference type="EC" id="2.7.11.1" evidence="4"/>
<keyword evidence="5" id="KW-0723">Serine/threonine-protein kinase</keyword>
<evidence type="ECO:0000313" key="19">
    <source>
        <dbReference type="Proteomes" id="UP000265427"/>
    </source>
</evidence>
<dbReference type="GO" id="GO:0005829">
    <property type="term" value="C:cytosol"/>
    <property type="evidence" value="ECO:0007669"/>
    <property type="project" value="TreeGrafter"/>
</dbReference>
<dbReference type="PANTHER" id="PTHR12209:SF0">
    <property type="entry name" value="EKC_KEOPS COMPLEX SUBUNIT TP53RK"/>
    <property type="match status" value="1"/>
</dbReference>
<gene>
    <name evidence="18" type="ORF">DYB36_008622</name>
</gene>
<feature type="domain" description="WLM" evidence="17">
    <location>
        <begin position="342"/>
        <end position="532"/>
    </location>
</feature>
<dbReference type="InterPro" id="IPR011009">
    <property type="entry name" value="Kinase-like_dom_sf"/>
</dbReference>
<dbReference type="FunFam" id="3.30.200.20:FF:000201">
    <property type="entry name" value="TP53-regulating kinase isoform X1"/>
    <property type="match status" value="1"/>
</dbReference>
<dbReference type="Gene3D" id="1.10.510.10">
    <property type="entry name" value="Transferase(Phosphotransferase) domain 1"/>
    <property type="match status" value="1"/>
</dbReference>
<dbReference type="GO" id="GO:0005524">
    <property type="term" value="F:ATP binding"/>
    <property type="evidence" value="ECO:0007669"/>
    <property type="project" value="UniProtKB-KW"/>
</dbReference>
<evidence type="ECO:0000256" key="11">
    <source>
        <dbReference type="ARBA" id="ARBA00022840"/>
    </source>
</evidence>
<evidence type="ECO:0000256" key="8">
    <source>
        <dbReference type="ARBA" id="ARBA00022694"/>
    </source>
</evidence>
<feature type="transmembrane region" description="Helical" evidence="16">
    <location>
        <begin position="111"/>
        <end position="131"/>
    </location>
</feature>
<dbReference type="Pfam" id="PF08325">
    <property type="entry name" value="WLM"/>
    <property type="match status" value="1"/>
</dbReference>
<comment type="catalytic activity">
    <reaction evidence="14">
        <text>L-threonyl-[protein] + ATP = O-phospho-L-threonyl-[protein] + ADP + H(+)</text>
        <dbReference type="Rhea" id="RHEA:46608"/>
        <dbReference type="Rhea" id="RHEA-COMP:11060"/>
        <dbReference type="Rhea" id="RHEA-COMP:11605"/>
        <dbReference type="ChEBI" id="CHEBI:15378"/>
        <dbReference type="ChEBI" id="CHEBI:30013"/>
        <dbReference type="ChEBI" id="CHEBI:30616"/>
        <dbReference type="ChEBI" id="CHEBI:61977"/>
        <dbReference type="ChEBI" id="CHEBI:456216"/>
        <dbReference type="EC" id="2.7.11.1"/>
    </reaction>
</comment>
<dbReference type="InterPro" id="IPR007248">
    <property type="entry name" value="Mpv17_PMP22"/>
</dbReference>
<dbReference type="SUPFAM" id="SSF56112">
    <property type="entry name" value="Protein kinase-like (PK-like)"/>
    <property type="match status" value="1"/>
</dbReference>
<organism evidence="18 19">
    <name type="scientific">Aphanomyces astaci</name>
    <name type="common">Crayfish plague agent</name>
    <dbReference type="NCBI Taxonomy" id="112090"/>
    <lineage>
        <taxon>Eukaryota</taxon>
        <taxon>Sar</taxon>
        <taxon>Stramenopiles</taxon>
        <taxon>Oomycota</taxon>
        <taxon>Saprolegniomycetes</taxon>
        <taxon>Saprolegniales</taxon>
        <taxon>Verrucalvaceae</taxon>
        <taxon>Aphanomyces</taxon>
    </lineage>
</organism>
<evidence type="ECO:0000256" key="1">
    <source>
        <dbReference type="ARBA" id="ARBA00004141"/>
    </source>
</evidence>
<dbReference type="Pfam" id="PF00069">
    <property type="entry name" value="Pkinase"/>
    <property type="match status" value="1"/>
</dbReference>
<accession>A0A397A8H1</accession>
<dbReference type="Gene3D" id="3.30.200.20">
    <property type="entry name" value="Phosphorylase Kinase, domain 1"/>
    <property type="match status" value="1"/>
</dbReference>
<evidence type="ECO:0000256" key="3">
    <source>
        <dbReference type="ARBA" id="ARBA00010630"/>
    </source>
</evidence>
<keyword evidence="11" id="KW-0067">ATP-binding</keyword>
<evidence type="ECO:0000256" key="6">
    <source>
        <dbReference type="ARBA" id="ARBA00022679"/>
    </source>
</evidence>
<dbReference type="GO" id="GO:0008033">
    <property type="term" value="P:tRNA processing"/>
    <property type="evidence" value="ECO:0007669"/>
    <property type="project" value="UniProtKB-KW"/>
</dbReference>
<keyword evidence="13 16" id="KW-0472">Membrane</keyword>
<dbReference type="VEuPathDB" id="FungiDB:H257_12786"/>
<keyword evidence="9" id="KW-0547">Nucleotide-binding</keyword>
<dbReference type="NCBIfam" id="TIGR03724">
    <property type="entry name" value="arch_bud32"/>
    <property type="match status" value="1"/>
</dbReference>
<reference evidence="18 19" key="1">
    <citation type="submission" date="2018-08" db="EMBL/GenBank/DDBJ databases">
        <title>Aphanomyces genome sequencing and annotation.</title>
        <authorList>
            <person name="Minardi D."/>
            <person name="Oidtmann B."/>
            <person name="Van Der Giezen M."/>
            <person name="Studholme D.J."/>
        </authorList>
    </citation>
    <scope>NUCLEOTIDE SEQUENCE [LARGE SCALE GENOMIC DNA]</scope>
    <source>
        <strain evidence="18 19">Kv</strain>
    </source>
</reference>
<dbReference type="InterPro" id="IPR013536">
    <property type="entry name" value="WLM_dom"/>
</dbReference>
<comment type="similarity">
    <text evidence="3">Belongs to the protein kinase superfamily. BUD32 family.</text>
</comment>
<keyword evidence="10" id="KW-0418">Kinase</keyword>
<evidence type="ECO:0000256" key="16">
    <source>
        <dbReference type="SAM" id="Phobius"/>
    </source>
</evidence>
<evidence type="ECO:0000256" key="14">
    <source>
        <dbReference type="ARBA" id="ARBA00047899"/>
    </source>
</evidence>
<keyword evidence="6" id="KW-0808">Transferase</keyword>
<evidence type="ECO:0000256" key="13">
    <source>
        <dbReference type="ARBA" id="ARBA00023136"/>
    </source>
</evidence>
<proteinExistence type="inferred from homology"/>
<evidence type="ECO:0000256" key="2">
    <source>
        <dbReference type="ARBA" id="ARBA00006824"/>
    </source>
</evidence>
<name>A0A397A8H1_APHAT</name>
<evidence type="ECO:0000256" key="7">
    <source>
        <dbReference type="ARBA" id="ARBA00022692"/>
    </source>
</evidence>
<dbReference type="GO" id="GO:0005634">
    <property type="term" value="C:nucleus"/>
    <property type="evidence" value="ECO:0007669"/>
    <property type="project" value="TreeGrafter"/>
</dbReference>
<dbReference type="GO" id="GO:0070525">
    <property type="term" value="P:tRNA threonylcarbamoyladenosine metabolic process"/>
    <property type="evidence" value="ECO:0007669"/>
    <property type="project" value="TreeGrafter"/>
</dbReference>
<evidence type="ECO:0000256" key="10">
    <source>
        <dbReference type="ARBA" id="ARBA00022777"/>
    </source>
</evidence>
<sequence length="611" mass="68542">MLRLNSTKANVHPPVGDSSGGSKLWLKYKKYLEAYPLTTKCLTSAGIAGTGDVLCQVAFESKPFDVRRFATFTALGGVFIAPTLHVWYGFLNRVVAGTAATAVATRLVLDQFVFAPTFLATFFGVLLVVSPNPDGSTSSLSTRLQDKLSRDWWPAVQTNWVVWIPAQLLNFALIVYATDFAGRPCVIKERVIKTYRLRQLDKKLSHRRLVQEARCNFKCRKAGVDTPCIFLIDEAKGRLYMERIQGMSAKQYLYDSYDATTQQYAADALAVCYQIGVAIARMHDADIVHGDLTTSNLMKKDSLSTITVIDFGLANSQPLPEDKAVDLYVMERAFQSTHVHSEPLVHSMDKDDVALSDKKQTKNDEAQRILERIAEHVLPICTKRRFKVRNLLEFFPKNANLLGMNVNEGWKIFLRLRPASHPTTFLPFEEILGTMLHELVHMKIGPHDAPFYKMLDELTEDMENLMARGLLGATGAAFQDTGDGQARIFLLFLHHILSIHQAIMSTNRLGGASISPSQLRGKVLEAAEKRLRDAVACATVTCTHDVPSSSKSLRSSHIEPIVSIEQEYDETDAIQWQCPTCSEWLSTRLHICDRCVLRKRKRPQHVTIDLT</sequence>
<dbReference type="PROSITE" id="PS51397">
    <property type="entry name" value="WLM"/>
    <property type="match status" value="1"/>
</dbReference>
<dbReference type="InterPro" id="IPR000719">
    <property type="entry name" value="Prot_kinase_dom"/>
</dbReference>
<dbReference type="VEuPathDB" id="FungiDB:H257_12784"/>
<dbReference type="InterPro" id="IPR022495">
    <property type="entry name" value="Bud32"/>
</dbReference>
<dbReference type="AlphaFoldDB" id="A0A397A8H1"/>
<dbReference type="GO" id="GO:0004674">
    <property type="term" value="F:protein serine/threonine kinase activity"/>
    <property type="evidence" value="ECO:0007669"/>
    <property type="project" value="UniProtKB-KW"/>
</dbReference>
<dbReference type="Proteomes" id="UP000265427">
    <property type="component" value="Unassembled WGS sequence"/>
</dbReference>
<evidence type="ECO:0000313" key="18">
    <source>
        <dbReference type="EMBL" id="RHY02188.1"/>
    </source>
</evidence>
<dbReference type="GO" id="GO:0000408">
    <property type="term" value="C:EKC/KEOPS complex"/>
    <property type="evidence" value="ECO:0007669"/>
    <property type="project" value="UniProtKB-ARBA"/>
</dbReference>
<dbReference type="GO" id="GO:0016020">
    <property type="term" value="C:membrane"/>
    <property type="evidence" value="ECO:0007669"/>
    <property type="project" value="UniProtKB-SubCell"/>
</dbReference>
<evidence type="ECO:0000256" key="5">
    <source>
        <dbReference type="ARBA" id="ARBA00022527"/>
    </source>
</evidence>
<comment type="caution">
    <text evidence="18">The sequence shown here is derived from an EMBL/GenBank/DDBJ whole genome shotgun (WGS) entry which is preliminary data.</text>
</comment>
<comment type="similarity">
    <text evidence="2">Belongs to the peroxisomal membrane protein PXMP2/4 family.</text>
</comment>
<evidence type="ECO:0000256" key="9">
    <source>
        <dbReference type="ARBA" id="ARBA00022741"/>
    </source>
</evidence>
<dbReference type="PANTHER" id="PTHR12209">
    <property type="entry name" value="NON-SPECIFIC SERINE/THREONINE PROTEIN KINASE"/>
    <property type="match status" value="1"/>
</dbReference>
<evidence type="ECO:0000256" key="4">
    <source>
        <dbReference type="ARBA" id="ARBA00012513"/>
    </source>
</evidence>
<evidence type="ECO:0000259" key="17">
    <source>
        <dbReference type="PROSITE" id="PS51397"/>
    </source>
</evidence>
<protein>
    <recommendedName>
        <fullName evidence="4">non-specific serine/threonine protein kinase</fullName>
        <ecNumber evidence="4">2.7.11.1</ecNumber>
    </recommendedName>
</protein>
<comment type="catalytic activity">
    <reaction evidence="15">
        <text>L-seryl-[protein] + ATP = O-phospho-L-seryl-[protein] + ADP + H(+)</text>
        <dbReference type="Rhea" id="RHEA:17989"/>
        <dbReference type="Rhea" id="RHEA-COMP:9863"/>
        <dbReference type="Rhea" id="RHEA-COMP:11604"/>
        <dbReference type="ChEBI" id="CHEBI:15378"/>
        <dbReference type="ChEBI" id="CHEBI:29999"/>
        <dbReference type="ChEBI" id="CHEBI:30616"/>
        <dbReference type="ChEBI" id="CHEBI:83421"/>
        <dbReference type="ChEBI" id="CHEBI:456216"/>
        <dbReference type="EC" id="2.7.11.1"/>
    </reaction>
</comment>
<dbReference type="Pfam" id="PF04117">
    <property type="entry name" value="Mpv17_PMP22"/>
    <property type="match status" value="1"/>
</dbReference>
<evidence type="ECO:0000256" key="12">
    <source>
        <dbReference type="ARBA" id="ARBA00022989"/>
    </source>
</evidence>
<comment type="subcellular location">
    <subcellularLocation>
        <location evidence="1">Membrane</location>
        <topology evidence="1">Multi-pass membrane protein</topology>
    </subcellularLocation>
</comment>
<evidence type="ECO:0000256" key="15">
    <source>
        <dbReference type="ARBA" id="ARBA00048679"/>
    </source>
</evidence>
<keyword evidence="7 16" id="KW-0812">Transmembrane</keyword>
<dbReference type="EMBL" id="QUSZ01007575">
    <property type="protein sequence ID" value="RHY02188.1"/>
    <property type="molecule type" value="Genomic_DNA"/>
</dbReference>